<evidence type="ECO:0000256" key="1">
    <source>
        <dbReference type="ARBA" id="ARBA00005964"/>
    </source>
</evidence>
<keyword evidence="3 4" id="KW-0378">Hydrolase</keyword>
<dbReference type="Gene3D" id="3.40.50.1820">
    <property type="entry name" value="alpha/beta hydrolase"/>
    <property type="match status" value="1"/>
</dbReference>
<dbReference type="InterPro" id="IPR051093">
    <property type="entry name" value="Neuroligin/BSAL"/>
</dbReference>
<keyword evidence="2 4" id="KW-0732">Signal</keyword>
<dbReference type="eggNOG" id="KOG1516">
    <property type="taxonomic scope" value="Eukaryota"/>
</dbReference>
<dbReference type="GO" id="GO:0016787">
    <property type="term" value="F:hydrolase activity"/>
    <property type="evidence" value="ECO:0007669"/>
    <property type="project" value="UniProtKB-KW"/>
</dbReference>
<dbReference type="ESTHER" id="brafl-c3xqm5">
    <property type="family name" value="Neuroligin"/>
</dbReference>
<dbReference type="InterPro" id="IPR019826">
    <property type="entry name" value="Carboxylesterase_B_AS"/>
</dbReference>
<proteinExistence type="inferred from homology"/>
<comment type="similarity">
    <text evidence="1 4">Belongs to the type-B carboxylesterase/lipase family.</text>
</comment>
<dbReference type="AlphaFoldDB" id="C3XQM5"/>
<feature type="domain" description="Carboxylesterase type B" evidence="5">
    <location>
        <begin position="25"/>
        <end position="484"/>
    </location>
</feature>
<dbReference type="EC" id="3.1.1.-" evidence="4"/>
<evidence type="ECO:0000256" key="2">
    <source>
        <dbReference type="ARBA" id="ARBA00022729"/>
    </source>
</evidence>
<dbReference type="InterPro" id="IPR029058">
    <property type="entry name" value="AB_hydrolase_fold"/>
</dbReference>
<organism>
    <name type="scientific">Branchiostoma floridae</name>
    <name type="common">Florida lancelet</name>
    <name type="synonym">Amphioxus</name>
    <dbReference type="NCBI Taxonomy" id="7739"/>
    <lineage>
        <taxon>Eukaryota</taxon>
        <taxon>Metazoa</taxon>
        <taxon>Chordata</taxon>
        <taxon>Cephalochordata</taxon>
        <taxon>Leptocardii</taxon>
        <taxon>Amphioxiformes</taxon>
        <taxon>Branchiostomatidae</taxon>
        <taxon>Branchiostoma</taxon>
    </lineage>
</organism>
<dbReference type="Pfam" id="PF00135">
    <property type="entry name" value="COesterase"/>
    <property type="match status" value="1"/>
</dbReference>
<dbReference type="FunFam" id="3.40.50.1820:FF:000646">
    <property type="entry name" value="Carboxylic ester hydrolase"/>
    <property type="match status" value="1"/>
</dbReference>
<gene>
    <name evidence="6" type="ORF">BRAFLDRAFT_227053</name>
</gene>
<dbReference type="SUPFAM" id="SSF53474">
    <property type="entry name" value="alpha/beta-Hydrolases"/>
    <property type="match status" value="1"/>
</dbReference>
<dbReference type="InParanoid" id="C3XQM5"/>
<protein>
    <recommendedName>
        <fullName evidence="4">Carboxylic ester hydrolase</fullName>
        <ecNumber evidence="4">3.1.1.-</ecNumber>
    </recommendedName>
</protein>
<accession>C3XQM5</accession>
<dbReference type="EMBL" id="GG666455">
    <property type="protein sequence ID" value="EEN69601.1"/>
    <property type="molecule type" value="Genomic_DNA"/>
</dbReference>
<dbReference type="PROSITE" id="PS00122">
    <property type="entry name" value="CARBOXYLESTERASE_B_1"/>
    <property type="match status" value="1"/>
</dbReference>
<reference evidence="6" key="1">
    <citation type="journal article" date="2008" name="Nature">
        <title>The amphioxus genome and the evolution of the chordate karyotype.</title>
        <authorList>
            <consortium name="US DOE Joint Genome Institute (JGI-PGF)"/>
            <person name="Putnam N.H."/>
            <person name="Butts T."/>
            <person name="Ferrier D.E.K."/>
            <person name="Furlong R.F."/>
            <person name="Hellsten U."/>
            <person name="Kawashima T."/>
            <person name="Robinson-Rechavi M."/>
            <person name="Shoguchi E."/>
            <person name="Terry A."/>
            <person name="Yu J.-K."/>
            <person name="Benito-Gutierrez E.L."/>
            <person name="Dubchak I."/>
            <person name="Garcia-Fernandez J."/>
            <person name="Gibson-Brown J.J."/>
            <person name="Grigoriev I.V."/>
            <person name="Horton A.C."/>
            <person name="de Jong P.J."/>
            <person name="Jurka J."/>
            <person name="Kapitonov V.V."/>
            <person name="Kohara Y."/>
            <person name="Kuroki Y."/>
            <person name="Lindquist E."/>
            <person name="Lucas S."/>
            <person name="Osoegawa K."/>
            <person name="Pennacchio L.A."/>
            <person name="Salamov A.A."/>
            <person name="Satou Y."/>
            <person name="Sauka-Spengler T."/>
            <person name="Schmutz J."/>
            <person name="Shin-I T."/>
            <person name="Toyoda A."/>
            <person name="Bronner-Fraser M."/>
            <person name="Fujiyama A."/>
            <person name="Holland L.Z."/>
            <person name="Holland P.W.H."/>
            <person name="Satoh N."/>
            <person name="Rokhsar D.S."/>
        </authorList>
    </citation>
    <scope>NUCLEOTIDE SEQUENCE [LARGE SCALE GENOMIC DNA]</scope>
    <source>
        <strain evidence="6">S238N-H82</strain>
        <tissue evidence="6">Testes</tissue>
    </source>
</reference>
<feature type="chain" id="PRO_5005124964" description="Carboxylic ester hydrolase" evidence="4">
    <location>
        <begin position="21"/>
        <end position="484"/>
    </location>
</feature>
<dbReference type="PROSITE" id="PS00941">
    <property type="entry name" value="CARBOXYLESTERASE_B_2"/>
    <property type="match status" value="1"/>
</dbReference>
<evidence type="ECO:0000313" key="6">
    <source>
        <dbReference type="EMBL" id="EEN69601.1"/>
    </source>
</evidence>
<name>C3XQM5_BRAFL</name>
<dbReference type="InterPro" id="IPR019819">
    <property type="entry name" value="Carboxylesterase_B_CS"/>
</dbReference>
<evidence type="ECO:0000256" key="4">
    <source>
        <dbReference type="RuleBase" id="RU361235"/>
    </source>
</evidence>
<dbReference type="InterPro" id="IPR002018">
    <property type="entry name" value="CarbesteraseB"/>
</dbReference>
<dbReference type="PANTHER" id="PTHR43903">
    <property type="entry name" value="NEUROLIGIN"/>
    <property type="match status" value="1"/>
</dbReference>
<evidence type="ECO:0000259" key="5">
    <source>
        <dbReference type="Pfam" id="PF00135"/>
    </source>
</evidence>
<feature type="signal peptide" evidence="4">
    <location>
        <begin position="1"/>
        <end position="20"/>
    </location>
</feature>
<evidence type="ECO:0000256" key="3">
    <source>
        <dbReference type="ARBA" id="ARBA00022801"/>
    </source>
</evidence>
<sequence>MTSTGSLSVVFAVLSLCVNAQDAYPTRTTRLGRVSGRAVAFEGSTVEEYLGIPYAAPPTGHLRFRPPQPAQPWDGVRNASTFGASCMQTRTQYGPVSEDCLFLNIYVPVNGSRSNATQSAAVMVYIHGGRFNFDTALSFNGKWLATRGDVIVVAMNYRLNVFGFLSTGDRNSPGNYGLMDQRAAIVWVKENIHSFGGDPNRITIFGESAGGMAVSMQLISPKTTGLFQRAICQSGVAMTPGAINYNPLASAKQLCDYLNCGTEDPAGMVSALRAKGADELTQAAAVFTGNFTRRVWLPVVDGDFIPEEPARYLESASLDSRQLLIGCNNDEGGGQLLAWSASSAQNHGVVCMKHIINHVVLQHMYTRKQMIMEAATYEYGVWDETDPEALRRAFAQMYGDFEYLANTVQKANLYSQRNHPTYMYLFTHRPSFSTLPDYVEASHGQELYFLSLDLRGNNPDSLSAEEKELSRVMIKYWTNFAKTG</sequence>